<dbReference type="Proteomes" id="UP001300692">
    <property type="component" value="Unassembled WGS sequence"/>
</dbReference>
<name>A0ABT3CY15_9BACT</name>
<reference evidence="1 2" key="1">
    <citation type="submission" date="2022-10" db="EMBL/GenBank/DDBJ databases">
        <title>Comparative genomics and taxonomic characterization of three novel marine species of genus Reichenbachiella exhibiting antioxidant and polysaccharide degradation activities.</title>
        <authorList>
            <person name="Muhammad N."/>
            <person name="Lee Y.-J."/>
            <person name="Ko J."/>
            <person name="Kim S.-G."/>
        </authorList>
    </citation>
    <scope>NUCLEOTIDE SEQUENCE [LARGE SCALE GENOMIC DNA]</scope>
    <source>
        <strain evidence="1 2">ABR2-5</strain>
    </source>
</reference>
<evidence type="ECO:0000313" key="2">
    <source>
        <dbReference type="Proteomes" id="UP001300692"/>
    </source>
</evidence>
<organism evidence="1 2">
    <name type="scientific">Reichenbachiella ulvae</name>
    <dbReference type="NCBI Taxonomy" id="2980104"/>
    <lineage>
        <taxon>Bacteria</taxon>
        <taxon>Pseudomonadati</taxon>
        <taxon>Bacteroidota</taxon>
        <taxon>Cytophagia</taxon>
        <taxon>Cytophagales</taxon>
        <taxon>Reichenbachiellaceae</taxon>
        <taxon>Reichenbachiella</taxon>
    </lineage>
</organism>
<evidence type="ECO:0000313" key="1">
    <source>
        <dbReference type="EMBL" id="MCV9388585.1"/>
    </source>
</evidence>
<sequence length="95" mass="10794">MINDNTRDNSGHINHALANNIYFTSMKLIVDVKENKAEFLLEVLRNFSFVKATPISEEKAKIISDLKEAVDEVKLAKEGKIQLQSAEDFLNEIED</sequence>
<comment type="caution">
    <text evidence="1">The sequence shown here is derived from an EMBL/GenBank/DDBJ whole genome shotgun (WGS) entry which is preliminary data.</text>
</comment>
<proteinExistence type="predicted"/>
<dbReference type="EMBL" id="JAOYOD010000001">
    <property type="protein sequence ID" value="MCV9388585.1"/>
    <property type="molecule type" value="Genomic_DNA"/>
</dbReference>
<keyword evidence="2" id="KW-1185">Reference proteome</keyword>
<dbReference type="RefSeq" id="WP_264139461.1">
    <property type="nucleotide sequence ID" value="NZ_JAOYOD010000001.1"/>
</dbReference>
<protein>
    <submittedName>
        <fullName evidence="1">Uncharacterized protein</fullName>
    </submittedName>
</protein>
<accession>A0ABT3CY15</accession>
<gene>
    <name evidence="1" type="ORF">N7U62_18005</name>
</gene>